<dbReference type="InterPro" id="IPR050562">
    <property type="entry name" value="FAD_mOase_fung"/>
</dbReference>
<reference evidence="1" key="1">
    <citation type="journal article" date="2021" name="IMA Fungus">
        <title>Genomic characterization of three marine fungi, including Emericellopsis atlantica sp. nov. with signatures of a generalist lifestyle and marine biomass degradation.</title>
        <authorList>
            <person name="Hagestad O.C."/>
            <person name="Hou L."/>
            <person name="Andersen J.H."/>
            <person name="Hansen E.H."/>
            <person name="Altermark B."/>
            <person name="Li C."/>
            <person name="Kuhnert E."/>
            <person name="Cox R.J."/>
            <person name="Crous P.W."/>
            <person name="Spatafora J.W."/>
            <person name="Lail K."/>
            <person name="Amirebrahimi M."/>
            <person name="Lipzen A."/>
            <person name="Pangilinan J."/>
            <person name="Andreopoulos W."/>
            <person name="Hayes R.D."/>
            <person name="Ng V."/>
            <person name="Grigoriev I.V."/>
            <person name="Jackson S.A."/>
            <person name="Sutton T.D.S."/>
            <person name="Dobson A.D.W."/>
            <person name="Rama T."/>
        </authorList>
    </citation>
    <scope>NUCLEOTIDE SEQUENCE</scope>
    <source>
        <strain evidence="1">TRa3180A</strain>
    </source>
</reference>
<comment type="caution">
    <text evidence="1">The sequence shown here is derived from an EMBL/GenBank/DDBJ whole genome shotgun (WGS) entry which is preliminary data.</text>
</comment>
<dbReference type="InterPro" id="IPR036188">
    <property type="entry name" value="FAD/NAD-bd_sf"/>
</dbReference>
<dbReference type="EMBL" id="MU254166">
    <property type="protein sequence ID" value="KAG9241720.1"/>
    <property type="molecule type" value="Genomic_DNA"/>
</dbReference>
<sequence length="246" mass="27084">MATTENNFEVGIVGSSYAGLSLAHRLHRAIIPYVSLEWHDSAALMSAYGTVLRLKFANSGSAWFLRRFPTLDGQVNRCQGFRDGKLREIGNNADGAELLGPPHGYNGLFGDRTNSLQVLYVRLEDRSRVNFRKNGTEVEHRDNAVVVRFADGSSYEGDLIVAAIEGSSKLRELMREHVISVGKEDILKNDFKSLTVDFMALFGVADVRGIEDNRLSPDYVTRIIRESVVSFAVCGRAGSVIGQGAN</sequence>
<name>A0A9P7YXV1_9HELO</name>
<evidence type="ECO:0000313" key="2">
    <source>
        <dbReference type="Proteomes" id="UP000887226"/>
    </source>
</evidence>
<dbReference type="PANTHER" id="PTHR47356:SF2">
    <property type="entry name" value="FAD-BINDING DOMAIN-CONTAINING PROTEIN-RELATED"/>
    <property type="match status" value="1"/>
</dbReference>
<dbReference type="PANTHER" id="PTHR47356">
    <property type="entry name" value="FAD-DEPENDENT MONOOXYGENASE ASQG-RELATED"/>
    <property type="match status" value="1"/>
</dbReference>
<evidence type="ECO:0008006" key="3">
    <source>
        <dbReference type="Google" id="ProtNLM"/>
    </source>
</evidence>
<evidence type="ECO:0000313" key="1">
    <source>
        <dbReference type="EMBL" id="KAG9241720.1"/>
    </source>
</evidence>
<proteinExistence type="predicted"/>
<protein>
    <recommendedName>
        <fullName evidence="3">FAD/NAD(P)-binding domain-containing protein</fullName>
    </recommendedName>
</protein>
<accession>A0A9P7YXV1</accession>
<dbReference type="GO" id="GO:0004497">
    <property type="term" value="F:monooxygenase activity"/>
    <property type="evidence" value="ECO:0007669"/>
    <property type="project" value="InterPro"/>
</dbReference>
<keyword evidence="2" id="KW-1185">Reference proteome</keyword>
<organism evidence="1 2">
    <name type="scientific">Calycina marina</name>
    <dbReference type="NCBI Taxonomy" id="1763456"/>
    <lineage>
        <taxon>Eukaryota</taxon>
        <taxon>Fungi</taxon>
        <taxon>Dikarya</taxon>
        <taxon>Ascomycota</taxon>
        <taxon>Pezizomycotina</taxon>
        <taxon>Leotiomycetes</taxon>
        <taxon>Helotiales</taxon>
        <taxon>Pezizellaceae</taxon>
        <taxon>Calycina</taxon>
    </lineage>
</organism>
<dbReference type="Gene3D" id="3.50.50.60">
    <property type="entry name" value="FAD/NAD(P)-binding domain"/>
    <property type="match status" value="1"/>
</dbReference>
<dbReference type="OrthoDB" id="2431938at2759"/>
<dbReference type="Proteomes" id="UP000887226">
    <property type="component" value="Unassembled WGS sequence"/>
</dbReference>
<dbReference type="AlphaFoldDB" id="A0A9P7YXV1"/>
<dbReference type="SUPFAM" id="SSF51905">
    <property type="entry name" value="FAD/NAD(P)-binding domain"/>
    <property type="match status" value="1"/>
</dbReference>
<gene>
    <name evidence="1" type="ORF">BJ878DRAFT_544962</name>
</gene>